<name>A0ACB8V154_9EURO</name>
<comment type="caution">
    <text evidence="1">The sequence shown here is derived from an EMBL/GenBank/DDBJ whole genome shotgun (WGS) entry which is preliminary data.</text>
</comment>
<reference evidence="1" key="1">
    <citation type="journal article" date="2022" name="bioRxiv">
        <title>Population genetic analysis of Ophidiomyces ophidiicola, the causative agent of snake fungal disease, indicates recent introductions to the USA.</title>
        <authorList>
            <person name="Ladner J.T."/>
            <person name="Palmer J.M."/>
            <person name="Ettinger C.L."/>
            <person name="Stajich J.E."/>
            <person name="Farrell T.M."/>
            <person name="Glorioso B.M."/>
            <person name="Lawson B."/>
            <person name="Price S.J."/>
            <person name="Stengle A.G."/>
            <person name="Grear D.A."/>
            <person name="Lorch J.M."/>
        </authorList>
    </citation>
    <scope>NUCLEOTIDE SEQUENCE</scope>
    <source>
        <strain evidence="1">NWHC 24266-5</strain>
    </source>
</reference>
<gene>
    <name evidence="1" type="ORF">LOY88_001863</name>
</gene>
<sequence>MTLRKANPDDAPPPYTPTDPLTPASSSVSANGELPAPPTTDPALVPAPAAVSEPEPVPEYEHVSQPTDNFISAVPFFAERPPTLPHSPHEEVLQHTIIIYSRSQARDYSRFPRCWRSRSEEVTDNDWRTFLNYLLPSHLGPASHHPGLPHKLRQEIERDHRDCSQESDDQRRARIATVVEEWNHHFFRPRAMAVSYCFAPEAKTETISPLCPRCYPSTVRSMPIRHGSGSNLSRSQTAPPEALNSIPRKPVGTNTTQPSVGQSQSGRNEPNGTQSDGPQNFGNQSYIGSWASAIQNWATNLSEQAQIYGDTIERQANERGRQFEARAEAFGRMMEARGNALENYFEQQEKRFEGRSARCEPSCESRSSWQHPWTPSGPRARGAGCGHRGAFGPQYRGRGRGRPGWNGSSWNRWDQPTSSQRPRSASISSLSSSLSSSSSSSDSLSSHSSEDDQGSSVADALRQQRIQARHLSTEHHARTAALRHEMCALRAAHKELRSSCNRRGGADHEEYSFDKVAEAQAIKVEVGNLKQEYKNTRNEFRQERKQLRKVRRDLRKERRKEIKAEKKQRKNKGKGMHDSFIASYEAEYYLLILKGPVQGLPQASSGLIPVENPPPPVAPPTVPVEPPSSTVPANQYPPIPETSDIPLDAAAEIRAHTAPSPTQIQQEKSKLEAKSKAKEKTSSSDAVPKSMTWGWTRGAGSKASSRKKAKEGEPQNMQWSGDGQQENGVLIVGGDGRERAEMDGAPQPPNQA</sequence>
<proteinExistence type="predicted"/>
<dbReference type="EMBL" id="JALBCA010000020">
    <property type="protein sequence ID" value="KAI2390055.1"/>
    <property type="molecule type" value="Genomic_DNA"/>
</dbReference>
<accession>A0ACB8V154</accession>
<organism evidence="1">
    <name type="scientific">Ophidiomyces ophidiicola</name>
    <dbReference type="NCBI Taxonomy" id="1387563"/>
    <lineage>
        <taxon>Eukaryota</taxon>
        <taxon>Fungi</taxon>
        <taxon>Dikarya</taxon>
        <taxon>Ascomycota</taxon>
        <taxon>Pezizomycotina</taxon>
        <taxon>Eurotiomycetes</taxon>
        <taxon>Eurotiomycetidae</taxon>
        <taxon>Onygenales</taxon>
        <taxon>Onygenaceae</taxon>
        <taxon>Ophidiomyces</taxon>
    </lineage>
</organism>
<protein>
    <submittedName>
        <fullName evidence="1">Uncharacterized protein</fullName>
    </submittedName>
</protein>
<evidence type="ECO:0000313" key="1">
    <source>
        <dbReference type="EMBL" id="KAI2390055.1"/>
    </source>
</evidence>